<reference evidence="2" key="1">
    <citation type="submission" date="2021-02" db="EMBL/GenBank/DDBJ databases">
        <authorList>
            <person name="Dougan E. K."/>
            <person name="Rhodes N."/>
            <person name="Thang M."/>
            <person name="Chan C."/>
        </authorList>
    </citation>
    <scope>NUCLEOTIDE SEQUENCE</scope>
</reference>
<sequence length="191" mass="21496">MTLQNLKTYQERESGQEAEYRRHTAGVGALSKKHFLLTGWRGDGGARLDRYKSASLSFTHDSQHTFKIQTFWIDVKRKKKAGQSDVATMDKIAPDDLQAEDFDMSGLDIRAMDVDEDVKTLIIEKSSASKTNSSAKEDERGVKLSQLEGGKSEYRKKLEAFKEGCDKDEKFHKAVLTCLPKGVDVDAKKFV</sequence>
<evidence type="ECO:0000313" key="3">
    <source>
        <dbReference type="Proteomes" id="UP000604046"/>
    </source>
</evidence>
<dbReference type="EMBL" id="CAJNDS010002607">
    <property type="protein sequence ID" value="CAE7543107.1"/>
    <property type="molecule type" value="Genomic_DNA"/>
</dbReference>
<accession>A0A812TPW4</accession>
<dbReference type="Proteomes" id="UP000604046">
    <property type="component" value="Unassembled WGS sequence"/>
</dbReference>
<keyword evidence="3" id="KW-1185">Reference proteome</keyword>
<proteinExistence type="predicted"/>
<evidence type="ECO:0000313" key="2">
    <source>
        <dbReference type="EMBL" id="CAE7543107.1"/>
    </source>
</evidence>
<feature type="compositionally biased region" description="Basic and acidic residues" evidence="1">
    <location>
        <begin position="9"/>
        <end position="20"/>
    </location>
</feature>
<dbReference type="AlphaFoldDB" id="A0A812TPW4"/>
<feature type="region of interest" description="Disordered" evidence="1">
    <location>
        <begin position="1"/>
        <end position="20"/>
    </location>
</feature>
<evidence type="ECO:0000256" key="1">
    <source>
        <dbReference type="SAM" id="MobiDB-lite"/>
    </source>
</evidence>
<comment type="caution">
    <text evidence="2">The sequence shown here is derived from an EMBL/GenBank/DDBJ whole genome shotgun (WGS) entry which is preliminary data.</text>
</comment>
<gene>
    <name evidence="2" type="ORF">SNAT2548_LOCUS30454</name>
</gene>
<organism evidence="2 3">
    <name type="scientific">Symbiodinium natans</name>
    <dbReference type="NCBI Taxonomy" id="878477"/>
    <lineage>
        <taxon>Eukaryota</taxon>
        <taxon>Sar</taxon>
        <taxon>Alveolata</taxon>
        <taxon>Dinophyceae</taxon>
        <taxon>Suessiales</taxon>
        <taxon>Symbiodiniaceae</taxon>
        <taxon>Symbiodinium</taxon>
    </lineage>
</organism>
<protein>
    <submittedName>
        <fullName evidence="2">Uncharacterized protein</fullName>
    </submittedName>
</protein>
<name>A0A812TPW4_9DINO</name>
<feature type="region of interest" description="Disordered" evidence="1">
    <location>
        <begin position="127"/>
        <end position="146"/>
    </location>
</feature>